<dbReference type="EC" id="2.7.1.35" evidence="2"/>
<keyword evidence="2" id="KW-0808">Transferase</keyword>
<dbReference type="GO" id="GO:0008478">
    <property type="term" value="F:pyridoxal kinase activity"/>
    <property type="evidence" value="ECO:0007669"/>
    <property type="project" value="UniProtKB-EC"/>
</dbReference>
<evidence type="ECO:0000313" key="2">
    <source>
        <dbReference type="EMBL" id="CAC5375325.1"/>
    </source>
</evidence>
<dbReference type="SUPFAM" id="SSF52200">
    <property type="entry name" value="Toll/Interleukin receptor TIR domain"/>
    <property type="match status" value="1"/>
</dbReference>
<sequence>MTVCLEDRDFSLGISQADAIANAVAGSKHAIFIISDIYNDKALGQYEIERVEYQKCSNYLPKNVVIVKDANVSSILHKYDNILQHLIIIDWTNDGTGWDTLRYGKFKGQVLNDADVECLYEGLKENNIHNFTHLLTVHICNPVMGDHGEMVGHHGKHIMVMLLRFVTYNQRTRYETLPKEALCKNVLRLLTGRTINNKMPCWQWKISTTWVHRLVISRRNLGGNGTIMSLASTVKSKFCNSPQTVVISSSNLVSNGTIISLAITVKSKFCNSPQTVVISSSNLGSNGTIMIL</sequence>
<name>A0A6J8B159_MYTCO</name>
<dbReference type="InterPro" id="IPR000157">
    <property type="entry name" value="TIR_dom"/>
</dbReference>
<proteinExistence type="predicted"/>
<reference evidence="2 3" key="1">
    <citation type="submission" date="2020-06" db="EMBL/GenBank/DDBJ databases">
        <authorList>
            <person name="Li R."/>
            <person name="Bekaert M."/>
        </authorList>
    </citation>
    <scope>NUCLEOTIDE SEQUENCE [LARGE SCALE GENOMIC DNA]</scope>
    <source>
        <strain evidence="3">wild</strain>
    </source>
</reference>
<dbReference type="InterPro" id="IPR035897">
    <property type="entry name" value="Toll_tir_struct_dom_sf"/>
</dbReference>
<dbReference type="AlphaFoldDB" id="A0A6J8B159"/>
<dbReference type="EMBL" id="CACVKT020002143">
    <property type="protein sequence ID" value="CAC5375325.1"/>
    <property type="molecule type" value="Genomic_DNA"/>
</dbReference>
<organism evidence="2 3">
    <name type="scientific">Mytilus coruscus</name>
    <name type="common">Sea mussel</name>
    <dbReference type="NCBI Taxonomy" id="42192"/>
    <lineage>
        <taxon>Eukaryota</taxon>
        <taxon>Metazoa</taxon>
        <taxon>Spiralia</taxon>
        <taxon>Lophotrochozoa</taxon>
        <taxon>Mollusca</taxon>
        <taxon>Bivalvia</taxon>
        <taxon>Autobranchia</taxon>
        <taxon>Pteriomorphia</taxon>
        <taxon>Mytilida</taxon>
        <taxon>Mytiloidea</taxon>
        <taxon>Mytilidae</taxon>
        <taxon>Mytilinae</taxon>
        <taxon>Mytilus</taxon>
    </lineage>
</organism>
<dbReference type="Gene3D" id="3.40.50.10140">
    <property type="entry name" value="Toll/interleukin-1 receptor homology (TIR) domain"/>
    <property type="match status" value="1"/>
</dbReference>
<feature type="domain" description="TIR" evidence="1">
    <location>
        <begin position="1"/>
        <end position="105"/>
    </location>
</feature>
<dbReference type="OrthoDB" id="2104723at2759"/>
<gene>
    <name evidence="2" type="ORF">MCOR_12363</name>
</gene>
<dbReference type="PROSITE" id="PS50104">
    <property type="entry name" value="TIR"/>
    <property type="match status" value="1"/>
</dbReference>
<protein>
    <submittedName>
        <fullName evidence="2">PdxK</fullName>
        <ecNumber evidence="2">2.7.1.35</ecNumber>
    </submittedName>
</protein>
<accession>A0A6J8B159</accession>
<keyword evidence="3" id="KW-1185">Reference proteome</keyword>
<evidence type="ECO:0000313" key="3">
    <source>
        <dbReference type="Proteomes" id="UP000507470"/>
    </source>
</evidence>
<dbReference type="Proteomes" id="UP000507470">
    <property type="component" value="Unassembled WGS sequence"/>
</dbReference>
<evidence type="ECO:0000259" key="1">
    <source>
        <dbReference type="PROSITE" id="PS50104"/>
    </source>
</evidence>
<dbReference type="GO" id="GO:0007165">
    <property type="term" value="P:signal transduction"/>
    <property type="evidence" value="ECO:0007669"/>
    <property type="project" value="InterPro"/>
</dbReference>